<name>A0A657LLG8_9HYPH</name>
<proteinExistence type="predicted"/>
<keyword evidence="1" id="KW-0472">Membrane</keyword>
<dbReference type="Proteomes" id="UP000182661">
    <property type="component" value="Unassembled WGS sequence"/>
</dbReference>
<keyword evidence="3" id="KW-1185">Reference proteome</keyword>
<keyword evidence="1" id="KW-1133">Transmembrane helix</keyword>
<organism evidence="2 3">
    <name type="scientific">Pararhizobium antarcticum</name>
    <dbReference type="NCBI Taxonomy" id="1798805"/>
    <lineage>
        <taxon>Bacteria</taxon>
        <taxon>Pseudomonadati</taxon>
        <taxon>Pseudomonadota</taxon>
        <taxon>Alphaproteobacteria</taxon>
        <taxon>Hyphomicrobiales</taxon>
        <taxon>Rhizobiaceae</taxon>
        <taxon>Rhizobium/Agrobacterium group</taxon>
        <taxon>Pararhizobium</taxon>
    </lineage>
</organism>
<accession>A0A657LLG8</accession>
<sequence>MLETLVSQLTDPFRIGLILFLFLTALRTRAATGLAMPLGLGVVFVAILLPMTTGSADVTDNAARLTAMAYGVVANAIILGCFVSGWVVWTKARQ</sequence>
<dbReference type="AlphaFoldDB" id="A0A657LLG8"/>
<dbReference type="EMBL" id="LSRP01000129">
    <property type="protein sequence ID" value="OJF91226.1"/>
    <property type="molecule type" value="Genomic_DNA"/>
</dbReference>
<feature type="transmembrane region" description="Helical" evidence="1">
    <location>
        <begin position="35"/>
        <end position="56"/>
    </location>
</feature>
<keyword evidence="1" id="KW-0812">Transmembrane</keyword>
<evidence type="ECO:0000313" key="2">
    <source>
        <dbReference type="EMBL" id="OJF91226.1"/>
    </source>
</evidence>
<evidence type="ECO:0000313" key="3">
    <source>
        <dbReference type="Proteomes" id="UP000182661"/>
    </source>
</evidence>
<feature type="transmembrane region" description="Helical" evidence="1">
    <location>
        <begin position="68"/>
        <end position="89"/>
    </location>
</feature>
<evidence type="ECO:0000256" key="1">
    <source>
        <dbReference type="SAM" id="Phobius"/>
    </source>
</evidence>
<comment type="caution">
    <text evidence="2">The sequence shown here is derived from an EMBL/GenBank/DDBJ whole genome shotgun (WGS) entry which is preliminary data.</text>
</comment>
<feature type="transmembrane region" description="Helical" evidence="1">
    <location>
        <begin position="12"/>
        <end position="28"/>
    </location>
</feature>
<reference evidence="2 3" key="1">
    <citation type="submission" date="2016-02" db="EMBL/GenBank/DDBJ databases">
        <title>Genome sequencing of a beta-galactosidase producing bacteria Rhizobium sp. 59.</title>
        <authorList>
            <person name="Wang D."/>
            <person name="Kot W."/>
            <person name="Qin Y."/>
            <person name="Hansen L."/>
            <person name="Naqvi K."/>
            <person name="Rensing C."/>
        </authorList>
    </citation>
    <scope>NUCLEOTIDE SEQUENCE [LARGE SCALE GENOMIC DNA]</scope>
    <source>
        <strain evidence="2 3">59</strain>
    </source>
</reference>
<gene>
    <name evidence="2" type="ORF">AX760_06800</name>
</gene>
<protein>
    <submittedName>
        <fullName evidence="2">Uncharacterized protein</fullName>
    </submittedName>
</protein>